<evidence type="ECO:0000313" key="3">
    <source>
        <dbReference type="Proteomes" id="UP001497457"/>
    </source>
</evidence>
<feature type="region of interest" description="Disordered" evidence="1">
    <location>
        <begin position="619"/>
        <end position="673"/>
    </location>
</feature>
<protein>
    <submittedName>
        <fullName evidence="2">Uncharacterized protein</fullName>
    </submittedName>
</protein>
<proteinExistence type="predicted"/>
<organism evidence="2 3">
    <name type="scientific">Urochloa decumbens</name>
    <dbReference type="NCBI Taxonomy" id="240449"/>
    <lineage>
        <taxon>Eukaryota</taxon>
        <taxon>Viridiplantae</taxon>
        <taxon>Streptophyta</taxon>
        <taxon>Embryophyta</taxon>
        <taxon>Tracheophyta</taxon>
        <taxon>Spermatophyta</taxon>
        <taxon>Magnoliopsida</taxon>
        <taxon>Liliopsida</taxon>
        <taxon>Poales</taxon>
        <taxon>Poaceae</taxon>
        <taxon>PACMAD clade</taxon>
        <taxon>Panicoideae</taxon>
        <taxon>Panicodae</taxon>
        <taxon>Paniceae</taxon>
        <taxon>Melinidinae</taxon>
        <taxon>Urochloa</taxon>
    </lineage>
</organism>
<accession>A0ABC9BFQ0</accession>
<dbReference type="PANTHER" id="PTHR35161">
    <property type="entry name" value="OS02G0303100 PROTEIN"/>
    <property type="match status" value="1"/>
</dbReference>
<name>A0ABC9BFQ0_9POAL</name>
<reference evidence="2 3" key="2">
    <citation type="submission" date="2024-10" db="EMBL/GenBank/DDBJ databases">
        <authorList>
            <person name="Ryan C."/>
        </authorList>
    </citation>
    <scope>NUCLEOTIDE SEQUENCE [LARGE SCALE GENOMIC DNA]</scope>
</reference>
<dbReference type="Proteomes" id="UP001497457">
    <property type="component" value="Chromosome 25rd"/>
</dbReference>
<dbReference type="PANTHER" id="PTHR35161:SF19">
    <property type="entry name" value="OS02G0113400 PROTEIN"/>
    <property type="match status" value="1"/>
</dbReference>
<reference evidence="3" key="1">
    <citation type="submission" date="2024-06" db="EMBL/GenBank/DDBJ databases">
        <authorList>
            <person name="Ryan C."/>
        </authorList>
    </citation>
    <scope>NUCLEOTIDE SEQUENCE [LARGE SCALE GENOMIC DNA]</scope>
</reference>
<evidence type="ECO:0000313" key="2">
    <source>
        <dbReference type="EMBL" id="CAL4998433.1"/>
    </source>
</evidence>
<feature type="compositionally biased region" description="Polar residues" evidence="1">
    <location>
        <begin position="645"/>
        <end position="664"/>
    </location>
</feature>
<gene>
    <name evidence="2" type="ORF">URODEC1_LOCUS63842</name>
</gene>
<keyword evidence="3" id="KW-1185">Reference proteome</keyword>
<evidence type="ECO:0000256" key="1">
    <source>
        <dbReference type="SAM" id="MobiDB-lite"/>
    </source>
</evidence>
<sequence length="705" mass="78924">MLLQLPCRALDPAEHARVQTKWLLYSSIEDLPSYLHDQKAVRLLAENTKNIREKAYGDSMEILPMLSLLVEEKISAPASAAVDEALSDGDASSGFMVPSWRDRNALLNAAMGSVLHKIKAAKVPMLGKRVDAKDAVARASLAAELQKSDSRAACLMEPAHGMHGSHKLRDSVPFLPGIYRICVLRAANGAATHNTLLSMLLQSQPKCGPLREPSSFRLIDIFSRPSLSTNITVDSSQDIDSQQLDAFSKRNIYIQHNNECSRSNTESQMDDDSRIKDQKVPIFIRHRSGKYGNNIIDPNCTLLSYGVGRDATVEACSRLLGGKLPTLDEYLPENKDKFLREVTRPDGKKSVDIKKGCRILSSLLKCFTKSFAKRKSWAGQVTQKHFKVVNEHVKVLIKARRNLDRDKLKADIAVLVCWIKSIFSFDGKFPPYLENLIQYLESLNFPILLEHEIVYIETHISCIESIDRGMLLVLLRKKYKSLDQSERRKWKRIVAQAELPGDTDYPDCLSKVAVFKDIIETARASGKAYKNKKNNIFSLARDEFTHGLEHRFNKSVKPWKEKFKDDDGIELMIPAHVDDFPAQFIMALVHSKEIDITAELNACQVHCFCHYCEEDKAKATGSKPSDDQDASGSGSSSNKEATGLELSSSTKGGIVGSGSSQHAESSIKKEDPVLHANASKKVAQLRHLLHQDHLFQDLHRRLSRL</sequence>
<dbReference type="EMBL" id="OZ075135">
    <property type="protein sequence ID" value="CAL4998433.1"/>
    <property type="molecule type" value="Genomic_DNA"/>
</dbReference>
<dbReference type="AlphaFoldDB" id="A0ABC9BFQ0"/>